<gene>
    <name evidence="2" type="ORF">IAR55_001256</name>
</gene>
<evidence type="ECO:0000256" key="1">
    <source>
        <dbReference type="SAM" id="MobiDB-lite"/>
    </source>
</evidence>
<name>A0AAW0Z592_9TREE</name>
<dbReference type="PANTHER" id="PTHR43190">
    <property type="entry name" value="N-ACETYL-D-GLUCOSAMINE KINASE"/>
    <property type="match status" value="1"/>
</dbReference>
<dbReference type="InterPro" id="IPR052519">
    <property type="entry name" value="Euk-type_GlcNAc_Kinase"/>
</dbReference>
<sequence>METKKTTMDQQPSDTGGSAPRQLILCADGGGSKVCVVIRSDDGVEVRGTAGPCNVQSVGYALAAQSILLATYRALSLLPRSYLPNEFTIPSLSLPLTPAFTSPPKAPSTRSHLDLLSHPVAHHLAVSSNPGSPLPSRPTTPSPARPPMLPNLNLPIFRYAWLGLAGISCEADGTAFGAVAANALGMSEDRVKVTNDVNFLAAPALDWPEVDHVVAVVAGTGTVGRTIRVASPSSGASASGTDAEGKHRGLPLEDVAVSRGWGYLLCDEGSAFWMGRLAIRSLLALADRYASTSIYTSSTPPYLPLHRDLLNYFGTSDPLDLITITSLTGPGNQGLDAGEATSRRNALIAGAARVVFRWAFPDDVAAAPTANGGIPTPPGSADGQPEQELDQPQIDGDGDLLSKDDENGSHEEALRLAKHSVAPLIELTTSLLGDGSVVRPSRTALALGGGLMMSKGYRSLLLEGLKKDGIDFGKVVVVKDAAGEGARGLSRVEFGGK</sequence>
<dbReference type="KEGG" id="kne:92178515"/>
<accession>A0AAW0Z592</accession>
<protein>
    <recommendedName>
        <fullName evidence="4">N-acetyl-D-glucosamine kinase</fullName>
    </recommendedName>
</protein>
<dbReference type="RefSeq" id="XP_066805584.1">
    <property type="nucleotide sequence ID" value="XM_066944383.1"/>
</dbReference>
<dbReference type="InterPro" id="IPR043129">
    <property type="entry name" value="ATPase_NBD"/>
</dbReference>
<evidence type="ECO:0000313" key="3">
    <source>
        <dbReference type="Proteomes" id="UP001388673"/>
    </source>
</evidence>
<comment type="caution">
    <text evidence="2">The sequence shown here is derived from an EMBL/GenBank/DDBJ whole genome shotgun (WGS) entry which is preliminary data.</text>
</comment>
<dbReference type="GeneID" id="92178515"/>
<keyword evidence="3" id="KW-1185">Reference proteome</keyword>
<feature type="region of interest" description="Disordered" evidence="1">
    <location>
        <begin position="126"/>
        <end position="147"/>
    </location>
</feature>
<dbReference type="Proteomes" id="UP001388673">
    <property type="component" value="Unassembled WGS sequence"/>
</dbReference>
<dbReference type="EMBL" id="JBCAWK010000002">
    <property type="protein sequence ID" value="KAK8866105.1"/>
    <property type="molecule type" value="Genomic_DNA"/>
</dbReference>
<proteinExistence type="predicted"/>
<feature type="compositionally biased region" description="Pro residues" evidence="1">
    <location>
        <begin position="132"/>
        <end position="147"/>
    </location>
</feature>
<dbReference type="PANTHER" id="PTHR43190:SF3">
    <property type="entry name" value="N-ACETYL-D-GLUCOSAMINE KINASE"/>
    <property type="match status" value="1"/>
</dbReference>
<dbReference type="AlphaFoldDB" id="A0AAW0Z592"/>
<dbReference type="SUPFAM" id="SSF53067">
    <property type="entry name" value="Actin-like ATPase domain"/>
    <property type="match status" value="1"/>
</dbReference>
<organism evidence="2 3">
    <name type="scientific">Kwoniella newhampshirensis</name>
    <dbReference type="NCBI Taxonomy" id="1651941"/>
    <lineage>
        <taxon>Eukaryota</taxon>
        <taxon>Fungi</taxon>
        <taxon>Dikarya</taxon>
        <taxon>Basidiomycota</taxon>
        <taxon>Agaricomycotina</taxon>
        <taxon>Tremellomycetes</taxon>
        <taxon>Tremellales</taxon>
        <taxon>Cryptococcaceae</taxon>
        <taxon>Kwoniella</taxon>
    </lineage>
</organism>
<reference evidence="2 3" key="1">
    <citation type="journal article" date="2024" name="bioRxiv">
        <title>Comparative genomics of Cryptococcus and Kwoniella reveals pathogenesis evolution and contrasting karyotype dynamics via intercentromeric recombination or chromosome fusion.</title>
        <authorList>
            <person name="Coelho M.A."/>
            <person name="David-Palma M."/>
            <person name="Shea T."/>
            <person name="Bowers K."/>
            <person name="McGinley-Smith S."/>
            <person name="Mohammad A.W."/>
            <person name="Gnirke A."/>
            <person name="Yurkov A.M."/>
            <person name="Nowrousian M."/>
            <person name="Sun S."/>
            <person name="Cuomo C.A."/>
            <person name="Heitman J."/>
        </authorList>
    </citation>
    <scope>NUCLEOTIDE SEQUENCE [LARGE SCALE GENOMIC DNA]</scope>
    <source>
        <strain evidence="2 3">CBS 13917</strain>
    </source>
</reference>
<feature type="region of interest" description="Disordered" evidence="1">
    <location>
        <begin position="367"/>
        <end position="406"/>
    </location>
</feature>
<dbReference type="Gene3D" id="3.30.420.40">
    <property type="match status" value="2"/>
</dbReference>
<evidence type="ECO:0000313" key="2">
    <source>
        <dbReference type="EMBL" id="KAK8866105.1"/>
    </source>
</evidence>
<feature type="region of interest" description="Disordered" evidence="1">
    <location>
        <begin position="1"/>
        <end position="21"/>
    </location>
</feature>
<evidence type="ECO:0008006" key="4">
    <source>
        <dbReference type="Google" id="ProtNLM"/>
    </source>
</evidence>